<dbReference type="Pfam" id="PF00550">
    <property type="entry name" value="PP-binding"/>
    <property type="match status" value="1"/>
</dbReference>
<dbReference type="SUPFAM" id="SSF52777">
    <property type="entry name" value="CoA-dependent acyltransferases"/>
    <property type="match status" value="1"/>
</dbReference>
<reference evidence="11" key="1">
    <citation type="submission" date="2018-07" db="EMBL/GenBank/DDBJ databases">
        <title>Streptacidiphilus bronchialis DSM 106435 chromosome.</title>
        <authorList>
            <person name="Batra D."/>
            <person name="Gulvik C.A."/>
        </authorList>
    </citation>
    <scope>NUCLEOTIDE SEQUENCE [LARGE SCALE GENOMIC DNA]</scope>
    <source>
        <strain evidence="11">DSM 106435</strain>
    </source>
</reference>
<dbReference type="AlphaFoldDB" id="A0A345SYQ5"/>
<dbReference type="GO" id="GO:0005737">
    <property type="term" value="C:cytoplasm"/>
    <property type="evidence" value="ECO:0007669"/>
    <property type="project" value="TreeGrafter"/>
</dbReference>
<dbReference type="SUPFAM" id="SSF56801">
    <property type="entry name" value="Acetyl-CoA synthetase-like"/>
    <property type="match status" value="1"/>
</dbReference>
<evidence type="ECO:0000256" key="3">
    <source>
        <dbReference type="ARBA" id="ARBA00022598"/>
    </source>
</evidence>
<dbReference type="GO" id="GO:0008610">
    <property type="term" value="P:lipid biosynthetic process"/>
    <property type="evidence" value="ECO:0007669"/>
    <property type="project" value="UniProtKB-ARBA"/>
</dbReference>
<dbReference type="GO" id="GO:0043041">
    <property type="term" value="P:amino acid activation for nonribosomal peptide biosynthetic process"/>
    <property type="evidence" value="ECO:0007669"/>
    <property type="project" value="TreeGrafter"/>
</dbReference>
<dbReference type="SUPFAM" id="SSF47336">
    <property type="entry name" value="ACP-like"/>
    <property type="match status" value="1"/>
</dbReference>
<evidence type="ECO:0000259" key="6">
    <source>
        <dbReference type="Pfam" id="PF00550"/>
    </source>
</evidence>
<dbReference type="Pfam" id="PF00975">
    <property type="entry name" value="Thioesterase"/>
    <property type="match status" value="1"/>
</dbReference>
<feature type="region of interest" description="Disordered" evidence="4">
    <location>
        <begin position="416"/>
        <end position="435"/>
    </location>
</feature>
<dbReference type="GO" id="GO:0031177">
    <property type="term" value="F:phosphopantetheine binding"/>
    <property type="evidence" value="ECO:0007669"/>
    <property type="project" value="TreeGrafter"/>
</dbReference>
<dbReference type="PANTHER" id="PTHR45527">
    <property type="entry name" value="NONRIBOSOMAL PEPTIDE SYNTHETASE"/>
    <property type="match status" value="1"/>
</dbReference>
<dbReference type="Gene3D" id="3.30.559.30">
    <property type="entry name" value="Nonribosomal peptide synthetase, condensation domain"/>
    <property type="match status" value="1"/>
</dbReference>
<dbReference type="InterPro" id="IPR000873">
    <property type="entry name" value="AMP-dep_synth/lig_dom"/>
</dbReference>
<dbReference type="Gene3D" id="3.30.300.30">
    <property type="match status" value="1"/>
</dbReference>
<evidence type="ECO:0000256" key="1">
    <source>
        <dbReference type="ARBA" id="ARBA00001957"/>
    </source>
</evidence>
<accession>A0A345SYQ5</accession>
<dbReference type="KEGG" id="stri:C7M71_017015"/>
<dbReference type="GO" id="GO:0044550">
    <property type="term" value="P:secondary metabolite biosynthetic process"/>
    <property type="evidence" value="ECO:0007669"/>
    <property type="project" value="TreeGrafter"/>
</dbReference>
<dbReference type="PANTHER" id="PTHR45527:SF10">
    <property type="entry name" value="PYOCHELIN SYNTHASE PCHF"/>
    <property type="match status" value="1"/>
</dbReference>
<name>A0A345SYQ5_9ACTN</name>
<dbReference type="InterPro" id="IPR023213">
    <property type="entry name" value="CAT-like_dom_sf"/>
</dbReference>
<protein>
    <submittedName>
        <fullName evidence="10">Amino acid adenylation domain-containing protein</fullName>
    </submittedName>
</protein>
<feature type="domain" description="Carrier" evidence="6">
    <location>
        <begin position="965"/>
        <end position="1024"/>
    </location>
</feature>
<dbReference type="InterPro" id="IPR010071">
    <property type="entry name" value="AA_adenyl_dom"/>
</dbReference>
<feature type="domain" description="AMP-dependent synthetase/ligase" evidence="5">
    <location>
        <begin position="447"/>
        <end position="796"/>
    </location>
</feature>
<dbReference type="Pfam" id="PF13193">
    <property type="entry name" value="AMP-binding_C"/>
    <property type="match status" value="1"/>
</dbReference>
<dbReference type="Pfam" id="PF00668">
    <property type="entry name" value="Condensation"/>
    <property type="match status" value="1"/>
</dbReference>
<dbReference type="InterPro" id="IPR025110">
    <property type="entry name" value="AMP-bd_C"/>
</dbReference>
<evidence type="ECO:0000259" key="7">
    <source>
        <dbReference type="Pfam" id="PF00668"/>
    </source>
</evidence>
<dbReference type="InterPro" id="IPR045851">
    <property type="entry name" value="AMP-bd_C_sf"/>
</dbReference>
<dbReference type="InterPro" id="IPR001031">
    <property type="entry name" value="Thioesterase"/>
</dbReference>
<dbReference type="OrthoDB" id="6297021at2"/>
<dbReference type="NCBIfam" id="TIGR01733">
    <property type="entry name" value="AA-adenyl-dom"/>
    <property type="match status" value="1"/>
</dbReference>
<proteinExistence type="predicted"/>
<feature type="region of interest" description="Disordered" evidence="4">
    <location>
        <begin position="563"/>
        <end position="585"/>
    </location>
</feature>
<dbReference type="Pfam" id="PF00501">
    <property type="entry name" value="AMP-binding"/>
    <property type="match status" value="1"/>
</dbReference>
<comment type="pathway">
    <text evidence="2">Siderophore biosynthesis.</text>
</comment>
<sequence>MRDTLASLSPIQRAYLVGDQDGMELRGPARYYLGCDLSPARVPGIGDRLRRLVRANGILRTRVGADLSLSTMPGDTAAEVRADIRRVPDADFPGANDAVRRALSAEEFAFDGWQQVKVVVVRSDRRARLHLVYALWLMDAASLDLFLAELVSDRDDGENRTAEDRCPRSAGRDRSERDRRFWRARAAALPDPAELPLRPDWRHAGPEMTHRMVTVDAPVAAAVVRLASRHGLTPSAVYLTAYGAILGRLGGGVAHTVTVLHSRRTQLPTPDTLGNHGSTMPLEIPATTGQSLLDIARTVQSRCLSQAMHGSLGGAEIARLGDPNGDLRRLPHPYAFTALEVDGLREAWHGLRRRWDEVRLRVPQVLIDHQVVMEADGGVRLGFDWRTDAFDAGFMADFVDRYAAFVRELAESDDTWTRVPQRTPGPSPVKPRRSAAAAETLHGRVLRTAAGTPNSPAVHDAHGTLSYAELVEQAHTVAGLLLDAGARSGDRVAVHLPRGRGQVIAVLGSLLADCVYIPLDHGTPDGRLDAIARRGGVRFAITGGEPPADGRWVQRGVEPVPLPTPLPLPTVASGHRGRRSGPGRNPTAYAIFTSGSTGEPKGVVISHAAIVNTLDAVNDQLGIEASDCVLSVSSIGFDLSVYDIFGPLLRGGSVVMLSDQSARAPAVWAEAIARHRVTIWNSAPALASLLTEEGAATPSIRAFLLSGDWIPLTLPGALKAMAPAAEVISLGGATEGSIWSIHHRVGEADCGGRSIPYGKALAGQDVLVLDAERRVCPDWQIGELHIAGSGVADGYLNDPAKTAAAFFDDPELGWIYRTGDRGRRHPDGVVEFLGRTDTQVKLNGHRVELGEIENLLEKSDAIRRCAACVRGDGRRRRAIAYVSLAPDAPSGWRQEAYATLRDAVPQYMVPEALIALDEIPLTGNGKVDRRQLTALPLGDAPTDAATGAATGAATEPQRHGLHGHEVARCWQEALGEPPGHGTFFEAGGGSYDAIRMLSLLRGRHGYHVPFGDFMADPTWSGLVSLCRRARPAESSGIWTFRPRPCADPRLRLVLLPPVGGGVSCYSGLIRELAADVDVHVVGFDGPPAGFADGRSTLTGLARSCLQELPPEALGDVVPLVFGGWSFGGALAFEAARVCGVPVARVVVVDTPVSAGSRGCGDDAAAPAADGFVRDILETSGVAVEVEQLSTDPTLGSRFDVYRQNMALLRAWAPEPCDLPVVELRAGDDPAERDPGAWGRIGRVEQVVLLAGGHFGVFEGGNAHRVRKAIEGMRR</sequence>
<organism evidence="10 11">
    <name type="scientific">Peterkaempfera bronchialis</name>
    <dbReference type="NCBI Taxonomy" id="2126346"/>
    <lineage>
        <taxon>Bacteria</taxon>
        <taxon>Bacillati</taxon>
        <taxon>Actinomycetota</taxon>
        <taxon>Actinomycetes</taxon>
        <taxon>Kitasatosporales</taxon>
        <taxon>Streptomycetaceae</taxon>
        <taxon>Peterkaempfera</taxon>
    </lineage>
</organism>
<evidence type="ECO:0000259" key="5">
    <source>
        <dbReference type="Pfam" id="PF00501"/>
    </source>
</evidence>
<feature type="region of interest" description="Disordered" evidence="4">
    <location>
        <begin position="938"/>
        <end position="960"/>
    </location>
</feature>
<dbReference type="SUPFAM" id="SSF53474">
    <property type="entry name" value="alpha/beta-Hydrolases"/>
    <property type="match status" value="1"/>
</dbReference>
<feature type="domain" description="Condensation" evidence="7">
    <location>
        <begin position="171"/>
        <end position="326"/>
    </location>
</feature>
<feature type="domain" description="Thioesterase" evidence="8">
    <location>
        <begin position="1051"/>
        <end position="1266"/>
    </location>
</feature>
<keyword evidence="3" id="KW-0436">Ligase</keyword>
<keyword evidence="11" id="KW-1185">Reference proteome</keyword>
<dbReference type="EMBL" id="CP031264">
    <property type="protein sequence ID" value="AXI78860.1"/>
    <property type="molecule type" value="Genomic_DNA"/>
</dbReference>
<evidence type="ECO:0000313" key="10">
    <source>
        <dbReference type="EMBL" id="AXI78860.1"/>
    </source>
</evidence>
<evidence type="ECO:0000259" key="8">
    <source>
        <dbReference type="Pfam" id="PF00975"/>
    </source>
</evidence>
<dbReference type="Gene3D" id="3.30.559.10">
    <property type="entry name" value="Chloramphenicol acetyltransferase-like domain"/>
    <property type="match status" value="1"/>
</dbReference>
<dbReference type="Gene3D" id="3.40.50.12780">
    <property type="entry name" value="N-terminal domain of ligase-like"/>
    <property type="match status" value="1"/>
</dbReference>
<dbReference type="InterPro" id="IPR009081">
    <property type="entry name" value="PP-bd_ACP"/>
</dbReference>
<dbReference type="Gene3D" id="1.10.1200.10">
    <property type="entry name" value="ACP-like"/>
    <property type="match status" value="1"/>
</dbReference>
<evidence type="ECO:0000313" key="11">
    <source>
        <dbReference type="Proteomes" id="UP000249340"/>
    </source>
</evidence>
<dbReference type="InterPro" id="IPR042099">
    <property type="entry name" value="ANL_N_sf"/>
</dbReference>
<dbReference type="Proteomes" id="UP000249340">
    <property type="component" value="Chromosome"/>
</dbReference>
<feature type="compositionally biased region" description="Low complexity" evidence="4">
    <location>
        <begin position="938"/>
        <end position="954"/>
    </location>
</feature>
<feature type="domain" description="AMP-binding enzyme C-terminal" evidence="9">
    <location>
        <begin position="851"/>
        <end position="926"/>
    </location>
</feature>
<evidence type="ECO:0000259" key="9">
    <source>
        <dbReference type="Pfam" id="PF13193"/>
    </source>
</evidence>
<dbReference type="GO" id="GO:0016874">
    <property type="term" value="F:ligase activity"/>
    <property type="evidence" value="ECO:0007669"/>
    <property type="project" value="UniProtKB-KW"/>
</dbReference>
<dbReference type="InterPro" id="IPR029058">
    <property type="entry name" value="AB_hydrolase_fold"/>
</dbReference>
<comment type="cofactor">
    <cofactor evidence="1">
        <name>pantetheine 4'-phosphate</name>
        <dbReference type="ChEBI" id="CHEBI:47942"/>
    </cofactor>
</comment>
<evidence type="ECO:0000256" key="2">
    <source>
        <dbReference type="ARBA" id="ARBA00004924"/>
    </source>
</evidence>
<dbReference type="InterPro" id="IPR001242">
    <property type="entry name" value="Condensation_dom"/>
</dbReference>
<gene>
    <name evidence="10" type="ORF">C7M71_017015</name>
</gene>
<dbReference type="InterPro" id="IPR036736">
    <property type="entry name" value="ACP-like_sf"/>
</dbReference>
<evidence type="ECO:0000256" key="4">
    <source>
        <dbReference type="SAM" id="MobiDB-lite"/>
    </source>
</evidence>
<dbReference type="Gene3D" id="3.40.50.1820">
    <property type="entry name" value="alpha/beta hydrolase"/>
    <property type="match status" value="1"/>
</dbReference>